<gene>
    <name evidence="3" type="ORF">TsocGM_11845</name>
</gene>
<dbReference type="Proteomes" id="UP000280296">
    <property type="component" value="Unassembled WGS sequence"/>
</dbReference>
<keyword evidence="4" id="KW-1185">Reference proteome</keyword>
<proteinExistence type="predicted"/>
<accession>A0A432MJF2</accession>
<evidence type="ECO:0000256" key="1">
    <source>
        <dbReference type="SAM" id="Phobius"/>
    </source>
</evidence>
<keyword evidence="1" id="KW-0812">Transmembrane</keyword>
<evidence type="ECO:0000259" key="2">
    <source>
        <dbReference type="Pfam" id="PF13231"/>
    </source>
</evidence>
<reference evidence="3 4" key="1">
    <citation type="submission" date="2018-12" db="EMBL/GenBank/DDBJ databases">
        <authorList>
            <person name="Toschakov S.V."/>
        </authorList>
    </citation>
    <scope>NUCLEOTIDE SEQUENCE [LARGE SCALE GENOMIC DNA]</scope>
    <source>
        <strain evidence="3 4">GM2012</strain>
    </source>
</reference>
<dbReference type="Pfam" id="PF13231">
    <property type="entry name" value="PMT_2"/>
    <property type="match status" value="1"/>
</dbReference>
<feature type="domain" description="Glycosyltransferase RgtA/B/C/D-like" evidence="2">
    <location>
        <begin position="80"/>
        <end position="233"/>
    </location>
</feature>
<feature type="transmembrane region" description="Helical" evidence="1">
    <location>
        <begin position="346"/>
        <end position="366"/>
    </location>
</feature>
<name>A0A432MJF2_9BACT</name>
<feature type="transmembrane region" description="Helical" evidence="1">
    <location>
        <begin position="152"/>
        <end position="170"/>
    </location>
</feature>
<evidence type="ECO:0000313" key="3">
    <source>
        <dbReference type="EMBL" id="RUL87522.1"/>
    </source>
</evidence>
<dbReference type="OrthoDB" id="8874072at2"/>
<sequence length="413" mass="43621">MASRRRGRIELEPWVGPALRRFGTPGVVVWSLVAVGVALRVIEYAHGRAFWLDEYSLWTNIEGMGPLDLLRPTKGGQLVPPGFLALERMAAELLGGSVRALRLVPMVAGVAALVAFRPLADRALGGAAATMAVGAFALSGDLIYFGAELKPYIVDVAAAVGALWFGVGAVSGRRRAGERASAAVFGAAVPWLAFASGFVVPAVALAWVWSAARRKDREDLAWAVGCGALWGVSGLGSLMVARAMLGGSDHAMQVFWEFAFLPIPPRSVDDLRELAVHALNLFAGPGRLAFPVGRAASAVVGLGLAGIGAARIARNRGGGVLALLLMPGLLHAMASAVRVYPFHGRLALYLVVPLLLLIGGGLGAIWERWPSRRARAALVVFAFVLPTIEAAEHLTGPHLRNFDPHGDLRPDPF</sequence>
<feature type="transmembrane region" description="Helical" evidence="1">
    <location>
        <begin position="99"/>
        <end position="116"/>
    </location>
</feature>
<reference evidence="3 4" key="2">
    <citation type="submission" date="2019-01" db="EMBL/GenBank/DDBJ databases">
        <title>Tautonia sociabilis, a novel thermotolerant planctomycete of Isosphaeraceae family, isolated from a 4000 m deep subterranean habitat.</title>
        <authorList>
            <person name="Kovaleva O.L."/>
            <person name="Elcheninov A.G."/>
            <person name="Van Heerden E."/>
            <person name="Toshchakov S.V."/>
            <person name="Novikov A."/>
            <person name="Bonch-Osmolovskaya E.A."/>
            <person name="Kublanov I.V."/>
        </authorList>
    </citation>
    <scope>NUCLEOTIDE SEQUENCE [LARGE SCALE GENOMIC DNA]</scope>
    <source>
        <strain evidence="3 4">GM2012</strain>
    </source>
</reference>
<dbReference type="EMBL" id="RYZH01000020">
    <property type="protein sequence ID" value="RUL87522.1"/>
    <property type="molecule type" value="Genomic_DNA"/>
</dbReference>
<protein>
    <recommendedName>
        <fullName evidence="2">Glycosyltransferase RgtA/B/C/D-like domain-containing protein</fullName>
    </recommendedName>
</protein>
<dbReference type="InterPro" id="IPR038731">
    <property type="entry name" value="RgtA/B/C-like"/>
</dbReference>
<dbReference type="AlphaFoldDB" id="A0A432MJF2"/>
<evidence type="ECO:0000313" key="4">
    <source>
        <dbReference type="Proteomes" id="UP000280296"/>
    </source>
</evidence>
<comment type="caution">
    <text evidence="3">The sequence shown here is derived from an EMBL/GenBank/DDBJ whole genome shotgun (WGS) entry which is preliminary data.</text>
</comment>
<feature type="transmembrane region" description="Helical" evidence="1">
    <location>
        <begin position="182"/>
        <end position="208"/>
    </location>
</feature>
<feature type="transmembrane region" description="Helical" evidence="1">
    <location>
        <begin position="220"/>
        <end position="241"/>
    </location>
</feature>
<dbReference type="RefSeq" id="WP_126725580.1">
    <property type="nucleotide sequence ID" value="NZ_RYZH01000020.1"/>
</dbReference>
<organism evidence="3 4">
    <name type="scientific">Tautonia sociabilis</name>
    <dbReference type="NCBI Taxonomy" id="2080755"/>
    <lineage>
        <taxon>Bacteria</taxon>
        <taxon>Pseudomonadati</taxon>
        <taxon>Planctomycetota</taxon>
        <taxon>Planctomycetia</taxon>
        <taxon>Isosphaerales</taxon>
        <taxon>Isosphaeraceae</taxon>
        <taxon>Tautonia</taxon>
    </lineage>
</organism>
<feature type="transmembrane region" description="Helical" evidence="1">
    <location>
        <begin position="320"/>
        <end position="340"/>
    </location>
</feature>
<keyword evidence="1" id="KW-1133">Transmembrane helix</keyword>
<keyword evidence="1" id="KW-0472">Membrane</keyword>
<feature type="transmembrane region" description="Helical" evidence="1">
    <location>
        <begin position="123"/>
        <end position="146"/>
    </location>
</feature>